<name>A0ABD0LG82_9CAEN</name>
<comment type="caution">
    <text evidence="1">The sequence shown here is derived from an EMBL/GenBank/DDBJ whole genome shotgun (WGS) entry which is preliminary data.</text>
</comment>
<dbReference type="EMBL" id="JACVVK020000050">
    <property type="protein sequence ID" value="KAK7498484.1"/>
    <property type="molecule type" value="Genomic_DNA"/>
</dbReference>
<gene>
    <name evidence="1" type="ORF">BaRGS_00010144</name>
</gene>
<organism evidence="1 2">
    <name type="scientific">Batillaria attramentaria</name>
    <dbReference type="NCBI Taxonomy" id="370345"/>
    <lineage>
        <taxon>Eukaryota</taxon>
        <taxon>Metazoa</taxon>
        <taxon>Spiralia</taxon>
        <taxon>Lophotrochozoa</taxon>
        <taxon>Mollusca</taxon>
        <taxon>Gastropoda</taxon>
        <taxon>Caenogastropoda</taxon>
        <taxon>Sorbeoconcha</taxon>
        <taxon>Cerithioidea</taxon>
        <taxon>Batillariidae</taxon>
        <taxon>Batillaria</taxon>
    </lineage>
</organism>
<dbReference type="Proteomes" id="UP001519460">
    <property type="component" value="Unassembled WGS sequence"/>
</dbReference>
<accession>A0ABD0LG82</accession>
<protein>
    <submittedName>
        <fullName evidence="1">Uncharacterized protein</fullName>
    </submittedName>
</protein>
<dbReference type="AlphaFoldDB" id="A0ABD0LG82"/>
<reference evidence="1 2" key="1">
    <citation type="journal article" date="2023" name="Sci. Data">
        <title>Genome assembly of the Korean intertidal mud-creeper Batillaria attramentaria.</title>
        <authorList>
            <person name="Patra A.K."/>
            <person name="Ho P.T."/>
            <person name="Jun S."/>
            <person name="Lee S.J."/>
            <person name="Kim Y."/>
            <person name="Won Y.J."/>
        </authorList>
    </citation>
    <scope>NUCLEOTIDE SEQUENCE [LARGE SCALE GENOMIC DNA]</scope>
    <source>
        <strain evidence="1">Wonlab-2016</strain>
    </source>
</reference>
<sequence>MTHMRLAHFWGLTEDHPLALTTRPLPDLDLGMNKKRVVEWRRPLLRLDGAPRQIDVAGAKAVYFGLCSLPYLTLAVDLIACQQFSQQFYSGCHCFSELVLCHGEHDLT</sequence>
<evidence type="ECO:0000313" key="2">
    <source>
        <dbReference type="Proteomes" id="UP001519460"/>
    </source>
</evidence>
<evidence type="ECO:0000313" key="1">
    <source>
        <dbReference type="EMBL" id="KAK7498484.1"/>
    </source>
</evidence>
<proteinExistence type="predicted"/>
<keyword evidence="2" id="KW-1185">Reference proteome</keyword>